<dbReference type="GO" id="GO:0043565">
    <property type="term" value="F:sequence-specific DNA binding"/>
    <property type="evidence" value="ECO:0007669"/>
    <property type="project" value="TreeGrafter"/>
</dbReference>
<accession>A0A5E4RW01</accession>
<dbReference type="GO" id="GO:0006351">
    <property type="term" value="P:DNA-templated transcription"/>
    <property type="evidence" value="ECO:0007669"/>
    <property type="project" value="TreeGrafter"/>
</dbReference>
<dbReference type="Gene3D" id="3.40.190.290">
    <property type="match status" value="1"/>
</dbReference>
<organism evidence="6 7">
    <name type="scientific">Pandoraea terrae</name>
    <dbReference type="NCBI Taxonomy" id="1537710"/>
    <lineage>
        <taxon>Bacteria</taxon>
        <taxon>Pseudomonadati</taxon>
        <taxon>Pseudomonadota</taxon>
        <taxon>Betaproteobacteria</taxon>
        <taxon>Burkholderiales</taxon>
        <taxon>Burkholderiaceae</taxon>
        <taxon>Pandoraea</taxon>
    </lineage>
</organism>
<keyword evidence="3" id="KW-0238">DNA-binding</keyword>
<evidence type="ECO:0000256" key="3">
    <source>
        <dbReference type="ARBA" id="ARBA00023125"/>
    </source>
</evidence>
<dbReference type="Proteomes" id="UP000414233">
    <property type="component" value="Unassembled WGS sequence"/>
</dbReference>
<name>A0A5E4RW01_9BURK</name>
<sequence>MVDIKLIESFVLVIRAGSMTRAEALSGTPKATLSRQLVKLEKDLDLELVRRDSRRMIPTEAGRRFFIHGEQLLAEMSARIEAARTEAQDLADGVMGDISVLTDTHFSTPFMCRVTRLFLERYPNVRCRFDVTGRISSPKMDDVDCYVGMSPPPHPNLVEKVLGQLNFSLFASTRYLEMYGEPKSQLDLPRHRAITLDDATPDVVHRLFSGSNVFDYEPRSVIRGNDYWVVKTFCIDGLGIALLPDFFTGPELEAGALVRVLPDWRPEPVRVYCAYQRQRYSGRKLRAFIELTAASFQRIDGFHYYVGSRMTAARPDEVVAANS</sequence>
<dbReference type="RefSeq" id="WP_224788547.1">
    <property type="nucleotide sequence ID" value="NZ_CABPRZ010000001.1"/>
</dbReference>
<evidence type="ECO:0000256" key="4">
    <source>
        <dbReference type="ARBA" id="ARBA00023163"/>
    </source>
</evidence>
<dbReference type="InterPro" id="IPR000847">
    <property type="entry name" value="LysR_HTH_N"/>
</dbReference>
<dbReference type="SUPFAM" id="SSF53850">
    <property type="entry name" value="Periplasmic binding protein-like II"/>
    <property type="match status" value="1"/>
</dbReference>
<keyword evidence="4" id="KW-0804">Transcription</keyword>
<dbReference type="InterPro" id="IPR058163">
    <property type="entry name" value="LysR-type_TF_proteobact-type"/>
</dbReference>
<dbReference type="SUPFAM" id="SSF46785">
    <property type="entry name" value="Winged helix' DNA-binding domain"/>
    <property type="match status" value="1"/>
</dbReference>
<feature type="domain" description="HTH lysR-type" evidence="5">
    <location>
        <begin position="2"/>
        <end position="59"/>
    </location>
</feature>
<evidence type="ECO:0000259" key="5">
    <source>
        <dbReference type="PROSITE" id="PS50931"/>
    </source>
</evidence>
<dbReference type="AlphaFoldDB" id="A0A5E4RW01"/>
<reference evidence="6 7" key="1">
    <citation type="submission" date="2019-08" db="EMBL/GenBank/DDBJ databases">
        <authorList>
            <person name="Peeters C."/>
        </authorList>
    </citation>
    <scope>NUCLEOTIDE SEQUENCE [LARGE SCALE GENOMIC DNA]</scope>
    <source>
        <strain evidence="6 7">LMG 30175</strain>
    </source>
</reference>
<dbReference type="EMBL" id="CABPRZ010000001">
    <property type="protein sequence ID" value="VVD66028.1"/>
    <property type="molecule type" value="Genomic_DNA"/>
</dbReference>
<keyword evidence="7" id="KW-1185">Reference proteome</keyword>
<comment type="similarity">
    <text evidence="1">Belongs to the LysR transcriptional regulatory family.</text>
</comment>
<dbReference type="InterPro" id="IPR036388">
    <property type="entry name" value="WH-like_DNA-bd_sf"/>
</dbReference>
<dbReference type="Pfam" id="PF00126">
    <property type="entry name" value="HTH_1"/>
    <property type="match status" value="1"/>
</dbReference>
<dbReference type="GO" id="GO:0003700">
    <property type="term" value="F:DNA-binding transcription factor activity"/>
    <property type="evidence" value="ECO:0007669"/>
    <property type="project" value="InterPro"/>
</dbReference>
<gene>
    <name evidence="6" type="ORF">PTE30175_00347</name>
</gene>
<keyword evidence="2" id="KW-0805">Transcription regulation</keyword>
<dbReference type="CDD" id="cd08422">
    <property type="entry name" value="PBP2_CrgA_like"/>
    <property type="match status" value="1"/>
</dbReference>
<dbReference type="Gene3D" id="1.10.10.10">
    <property type="entry name" value="Winged helix-like DNA-binding domain superfamily/Winged helix DNA-binding domain"/>
    <property type="match status" value="1"/>
</dbReference>
<dbReference type="InterPro" id="IPR005119">
    <property type="entry name" value="LysR_subst-bd"/>
</dbReference>
<evidence type="ECO:0000313" key="7">
    <source>
        <dbReference type="Proteomes" id="UP000414233"/>
    </source>
</evidence>
<proteinExistence type="inferred from homology"/>
<evidence type="ECO:0000313" key="6">
    <source>
        <dbReference type="EMBL" id="VVD66028.1"/>
    </source>
</evidence>
<dbReference type="PANTHER" id="PTHR30537:SF5">
    <property type="entry name" value="HTH-TYPE TRANSCRIPTIONAL ACTIVATOR TTDR-RELATED"/>
    <property type="match status" value="1"/>
</dbReference>
<protein>
    <submittedName>
        <fullName evidence="6">LysR family transcriptional regulator</fullName>
    </submittedName>
</protein>
<dbReference type="InterPro" id="IPR036390">
    <property type="entry name" value="WH_DNA-bd_sf"/>
</dbReference>
<dbReference type="Pfam" id="PF03466">
    <property type="entry name" value="LysR_substrate"/>
    <property type="match status" value="1"/>
</dbReference>
<dbReference type="PROSITE" id="PS50931">
    <property type="entry name" value="HTH_LYSR"/>
    <property type="match status" value="1"/>
</dbReference>
<evidence type="ECO:0000256" key="1">
    <source>
        <dbReference type="ARBA" id="ARBA00009437"/>
    </source>
</evidence>
<dbReference type="PANTHER" id="PTHR30537">
    <property type="entry name" value="HTH-TYPE TRANSCRIPTIONAL REGULATOR"/>
    <property type="match status" value="1"/>
</dbReference>
<evidence type="ECO:0000256" key="2">
    <source>
        <dbReference type="ARBA" id="ARBA00023015"/>
    </source>
</evidence>